<dbReference type="InterPro" id="IPR050649">
    <property type="entry name" value="Paired_Homeobox_TFs"/>
</dbReference>
<accession>A0A4C1YNG9</accession>
<proteinExistence type="predicted"/>
<dbReference type="GO" id="GO:0005634">
    <property type="term" value="C:nucleus"/>
    <property type="evidence" value="ECO:0007669"/>
    <property type="project" value="UniProtKB-SubCell"/>
</dbReference>
<keyword evidence="2" id="KW-0539">Nucleus</keyword>
<dbReference type="InterPro" id="IPR001356">
    <property type="entry name" value="HD"/>
</dbReference>
<dbReference type="Gene3D" id="1.10.10.60">
    <property type="entry name" value="Homeodomain-like"/>
    <property type="match status" value="1"/>
</dbReference>
<evidence type="ECO:0000313" key="6">
    <source>
        <dbReference type="Proteomes" id="UP000299102"/>
    </source>
</evidence>
<dbReference type="PROSITE" id="PS50071">
    <property type="entry name" value="HOMEOBOX_2"/>
    <property type="match status" value="1"/>
</dbReference>
<dbReference type="GO" id="GO:0000977">
    <property type="term" value="F:RNA polymerase II transcription regulatory region sequence-specific DNA binding"/>
    <property type="evidence" value="ECO:0007669"/>
    <property type="project" value="TreeGrafter"/>
</dbReference>
<dbReference type="EMBL" id="BGZK01001347">
    <property type="protein sequence ID" value="GBP77796.1"/>
    <property type="molecule type" value="Genomic_DNA"/>
</dbReference>
<evidence type="ECO:0000256" key="1">
    <source>
        <dbReference type="ARBA" id="ARBA00004123"/>
    </source>
</evidence>
<feature type="compositionally biased region" description="Basic and acidic residues" evidence="3">
    <location>
        <begin position="85"/>
        <end position="94"/>
    </location>
</feature>
<keyword evidence="2" id="KW-0371">Homeobox</keyword>
<feature type="compositionally biased region" description="Low complexity" evidence="3">
    <location>
        <begin position="95"/>
        <end position="115"/>
    </location>
</feature>
<dbReference type="InterPro" id="IPR009057">
    <property type="entry name" value="Homeodomain-like_sf"/>
</dbReference>
<dbReference type="GO" id="GO:0000981">
    <property type="term" value="F:DNA-binding transcription factor activity, RNA polymerase II-specific"/>
    <property type="evidence" value="ECO:0007669"/>
    <property type="project" value="TreeGrafter"/>
</dbReference>
<dbReference type="PANTHER" id="PTHR24329:SF543">
    <property type="entry name" value="FI01017P-RELATED"/>
    <property type="match status" value="1"/>
</dbReference>
<gene>
    <name evidence="5" type="ORF">EVAR_51840_1</name>
</gene>
<sequence length="185" mass="20112">MSPNLLIKYFLGKCISKFTGIRVVRGVGPSRCNRLDSFSHSIIDLSVCDLKNFASVNKQVWFQNRRAKFRKQERLAQQKAGETPVKAESKRDKAASPAASLHPPSAAAPAAQGPPHAHHALPHLSPPDLKPLTSAAAVNGDAATNLMDTQMTLPPANEVSYSYNKVAGEAHKLQEQRDKVFAAHL</sequence>
<dbReference type="Proteomes" id="UP000299102">
    <property type="component" value="Unassembled WGS sequence"/>
</dbReference>
<keyword evidence="2" id="KW-0238">DNA-binding</keyword>
<dbReference type="STRING" id="151549.A0A4C1YNG9"/>
<evidence type="ECO:0000256" key="3">
    <source>
        <dbReference type="SAM" id="MobiDB-lite"/>
    </source>
</evidence>
<organism evidence="5 6">
    <name type="scientific">Eumeta variegata</name>
    <name type="common">Bagworm moth</name>
    <name type="synonym">Eumeta japonica</name>
    <dbReference type="NCBI Taxonomy" id="151549"/>
    <lineage>
        <taxon>Eukaryota</taxon>
        <taxon>Metazoa</taxon>
        <taxon>Ecdysozoa</taxon>
        <taxon>Arthropoda</taxon>
        <taxon>Hexapoda</taxon>
        <taxon>Insecta</taxon>
        <taxon>Pterygota</taxon>
        <taxon>Neoptera</taxon>
        <taxon>Endopterygota</taxon>
        <taxon>Lepidoptera</taxon>
        <taxon>Glossata</taxon>
        <taxon>Ditrysia</taxon>
        <taxon>Tineoidea</taxon>
        <taxon>Psychidae</taxon>
        <taxon>Oiketicinae</taxon>
        <taxon>Eumeta</taxon>
    </lineage>
</organism>
<evidence type="ECO:0000313" key="5">
    <source>
        <dbReference type="EMBL" id="GBP77796.1"/>
    </source>
</evidence>
<comment type="caution">
    <text evidence="5">The sequence shown here is derived from an EMBL/GenBank/DDBJ whole genome shotgun (WGS) entry which is preliminary data.</text>
</comment>
<dbReference type="CDD" id="cd00086">
    <property type="entry name" value="homeodomain"/>
    <property type="match status" value="1"/>
</dbReference>
<dbReference type="OrthoDB" id="6159439at2759"/>
<keyword evidence="6" id="KW-1185">Reference proteome</keyword>
<dbReference type="SUPFAM" id="SSF46689">
    <property type="entry name" value="Homeodomain-like"/>
    <property type="match status" value="1"/>
</dbReference>
<feature type="region of interest" description="Disordered" evidence="3">
    <location>
        <begin position="72"/>
        <end position="131"/>
    </location>
</feature>
<dbReference type="PANTHER" id="PTHR24329">
    <property type="entry name" value="HOMEOBOX PROTEIN ARISTALESS"/>
    <property type="match status" value="1"/>
</dbReference>
<protein>
    <recommendedName>
        <fullName evidence="4">Homeobox domain-containing protein</fullName>
    </recommendedName>
</protein>
<reference evidence="5 6" key="1">
    <citation type="journal article" date="2019" name="Commun. Biol.">
        <title>The bagworm genome reveals a unique fibroin gene that provides high tensile strength.</title>
        <authorList>
            <person name="Kono N."/>
            <person name="Nakamura H."/>
            <person name="Ohtoshi R."/>
            <person name="Tomita M."/>
            <person name="Numata K."/>
            <person name="Arakawa K."/>
        </authorList>
    </citation>
    <scope>NUCLEOTIDE SEQUENCE [LARGE SCALE GENOMIC DNA]</scope>
</reference>
<dbReference type="AlphaFoldDB" id="A0A4C1YNG9"/>
<feature type="DNA-binding region" description="Homeobox" evidence="2">
    <location>
        <begin position="61"/>
        <end position="73"/>
    </location>
</feature>
<evidence type="ECO:0000256" key="2">
    <source>
        <dbReference type="PROSITE-ProRule" id="PRU00108"/>
    </source>
</evidence>
<comment type="subcellular location">
    <subcellularLocation>
        <location evidence="1 2">Nucleus</location>
    </subcellularLocation>
</comment>
<feature type="domain" description="Homeobox" evidence="4">
    <location>
        <begin position="59"/>
        <end position="72"/>
    </location>
</feature>
<name>A0A4C1YNG9_EUMVA</name>
<evidence type="ECO:0000259" key="4">
    <source>
        <dbReference type="PROSITE" id="PS50071"/>
    </source>
</evidence>